<feature type="compositionally biased region" description="Low complexity" evidence="15">
    <location>
        <begin position="106"/>
        <end position="122"/>
    </location>
</feature>
<dbReference type="GO" id="GO:0005737">
    <property type="term" value="C:cytoplasm"/>
    <property type="evidence" value="ECO:0007669"/>
    <property type="project" value="UniProtKB-SubCell"/>
</dbReference>
<evidence type="ECO:0000256" key="14">
    <source>
        <dbReference type="PROSITE-ProRule" id="PRU01023"/>
    </source>
</evidence>
<dbReference type="PROSITE" id="PS01153">
    <property type="entry name" value="NOL1_NOP2_SUN"/>
    <property type="match status" value="1"/>
</dbReference>
<dbReference type="PROSITE" id="PS51686">
    <property type="entry name" value="SAM_MT_RSMB_NOP"/>
    <property type="match status" value="1"/>
</dbReference>
<evidence type="ECO:0000256" key="9">
    <source>
        <dbReference type="ARBA" id="ARBA00022691"/>
    </source>
</evidence>
<feature type="region of interest" description="Disordered" evidence="15">
    <location>
        <begin position="535"/>
        <end position="557"/>
    </location>
</feature>
<feature type="binding site" evidence="14">
    <location>
        <position position="408"/>
    </location>
    <ligand>
        <name>S-adenosyl-L-methionine</name>
        <dbReference type="ChEBI" id="CHEBI:59789"/>
    </ligand>
</feature>
<evidence type="ECO:0000256" key="13">
    <source>
        <dbReference type="ARBA" id="ARBA00047283"/>
    </source>
</evidence>
<feature type="active site" description="Nucleophile" evidence="14">
    <location>
        <position position="506"/>
    </location>
</feature>
<dbReference type="HOGENOM" id="CLU_005316_0_4_4"/>
<gene>
    <name evidence="17" type="ordered locus">BTH_I0132</name>
</gene>
<feature type="binding site" evidence="14">
    <location>
        <begin position="386"/>
        <end position="392"/>
    </location>
    <ligand>
        <name>S-adenosyl-L-methionine</name>
        <dbReference type="ChEBI" id="CHEBI:59789"/>
    </ligand>
</feature>
<feature type="domain" description="SAM-dependent MTase RsmB/NOP-type" evidence="16">
    <location>
        <begin position="298"/>
        <end position="571"/>
    </location>
</feature>
<organism evidence="17 18">
    <name type="scientific">Burkholderia thailandensis (strain ATCC 700388 / DSM 13276 / CCUG 48851 / CIP 106301 / E264)</name>
    <dbReference type="NCBI Taxonomy" id="271848"/>
    <lineage>
        <taxon>Bacteria</taxon>
        <taxon>Pseudomonadati</taxon>
        <taxon>Pseudomonadota</taxon>
        <taxon>Betaproteobacteria</taxon>
        <taxon>Burkholderiales</taxon>
        <taxon>Burkholderiaceae</taxon>
        <taxon>Burkholderia</taxon>
        <taxon>pseudomallei group</taxon>
    </lineage>
</organism>
<dbReference type="Gene3D" id="1.10.940.10">
    <property type="entry name" value="NusB-like"/>
    <property type="match status" value="1"/>
</dbReference>
<dbReference type="EMBL" id="CP000086">
    <property type="protein sequence ID" value="ABC37679.1"/>
    <property type="molecule type" value="Genomic_DNA"/>
</dbReference>
<feature type="region of interest" description="Disordered" evidence="15">
    <location>
        <begin position="76"/>
        <end position="122"/>
    </location>
</feature>
<dbReference type="CDD" id="cd02440">
    <property type="entry name" value="AdoMet_MTases"/>
    <property type="match status" value="1"/>
</dbReference>
<dbReference type="InterPro" id="IPR001678">
    <property type="entry name" value="MeTrfase_RsmB-F_NOP2_dom"/>
</dbReference>
<dbReference type="GO" id="GO:0006355">
    <property type="term" value="P:regulation of DNA-templated transcription"/>
    <property type="evidence" value="ECO:0007669"/>
    <property type="project" value="InterPro"/>
</dbReference>
<dbReference type="Pfam" id="PF01029">
    <property type="entry name" value="NusB"/>
    <property type="match status" value="1"/>
</dbReference>
<evidence type="ECO:0000256" key="6">
    <source>
        <dbReference type="ARBA" id="ARBA00022552"/>
    </source>
</evidence>
<dbReference type="InterPro" id="IPR023267">
    <property type="entry name" value="RCMT"/>
</dbReference>
<evidence type="ECO:0000256" key="8">
    <source>
        <dbReference type="ARBA" id="ARBA00022679"/>
    </source>
</evidence>
<keyword evidence="5" id="KW-0963">Cytoplasm</keyword>
<keyword evidence="18" id="KW-1185">Reference proteome</keyword>
<dbReference type="InterPro" id="IPR018314">
    <property type="entry name" value="RsmB/NOL1/NOP2-like_CS"/>
</dbReference>
<dbReference type="GO" id="GO:0008649">
    <property type="term" value="F:rRNA methyltransferase activity"/>
    <property type="evidence" value="ECO:0007669"/>
    <property type="project" value="InterPro"/>
</dbReference>
<dbReference type="InterPro" id="IPR006027">
    <property type="entry name" value="NusB_RsmB_TIM44"/>
</dbReference>
<dbReference type="KEGG" id="bte:BTH_I0132"/>
<dbReference type="Pfam" id="PF01189">
    <property type="entry name" value="Methyltr_RsmB-F"/>
    <property type="match status" value="1"/>
</dbReference>
<evidence type="ECO:0000256" key="3">
    <source>
        <dbReference type="ARBA" id="ARBA00007494"/>
    </source>
</evidence>
<feature type="binding site" evidence="14">
    <location>
        <position position="434"/>
    </location>
    <ligand>
        <name>S-adenosyl-L-methionine</name>
        <dbReference type="ChEBI" id="CHEBI:59789"/>
    </ligand>
</feature>
<dbReference type="InterPro" id="IPR035926">
    <property type="entry name" value="NusB-like_sf"/>
</dbReference>
<dbReference type="GO" id="GO:0003723">
    <property type="term" value="F:RNA binding"/>
    <property type="evidence" value="ECO:0007669"/>
    <property type="project" value="UniProtKB-UniRule"/>
</dbReference>
<keyword evidence="6" id="KW-0698">rRNA processing</keyword>
<dbReference type="InterPro" id="IPR054728">
    <property type="entry name" value="RsmB-like_ferredoxin"/>
</dbReference>
<protein>
    <recommendedName>
        <fullName evidence="4">16S rRNA (cytosine(967)-C(5))-methyltransferase</fullName>
        <ecNumber evidence="4">2.1.1.176</ecNumber>
    </recommendedName>
    <alternativeName>
        <fullName evidence="11">16S rRNA m5C967 methyltransferase</fullName>
    </alternativeName>
    <alternativeName>
        <fullName evidence="12">rRNA (cytosine-C(5)-)-methyltransferase RsmB</fullName>
    </alternativeName>
</protein>
<evidence type="ECO:0000256" key="4">
    <source>
        <dbReference type="ARBA" id="ARBA00012140"/>
    </source>
</evidence>
<name>Q2T2A8_BURTA</name>
<dbReference type="InterPro" id="IPR029063">
    <property type="entry name" value="SAM-dependent_MTases_sf"/>
</dbReference>
<evidence type="ECO:0000256" key="10">
    <source>
        <dbReference type="ARBA" id="ARBA00022884"/>
    </source>
</evidence>
<evidence type="ECO:0000256" key="7">
    <source>
        <dbReference type="ARBA" id="ARBA00022603"/>
    </source>
</evidence>
<dbReference type="NCBIfam" id="NF008149">
    <property type="entry name" value="PRK10901.1"/>
    <property type="match status" value="1"/>
</dbReference>
<evidence type="ECO:0000259" key="16">
    <source>
        <dbReference type="PROSITE" id="PS51686"/>
    </source>
</evidence>
<dbReference type="PRINTS" id="PR02008">
    <property type="entry name" value="RCMTFAMILY"/>
</dbReference>
<comment type="subcellular location">
    <subcellularLocation>
        <location evidence="2">Cytoplasm</location>
    </subcellularLocation>
</comment>
<comment type="similarity">
    <text evidence="3 14">Belongs to the class I-like SAM-binding methyltransferase superfamily. RsmB/NOP family.</text>
</comment>
<dbReference type="Gene3D" id="3.30.70.1170">
    <property type="entry name" value="Sun protein, domain 3"/>
    <property type="match status" value="1"/>
</dbReference>
<dbReference type="InterPro" id="IPR004573">
    <property type="entry name" value="rRNA_ssu_MeTfrase_B"/>
</dbReference>
<evidence type="ECO:0000256" key="2">
    <source>
        <dbReference type="ARBA" id="ARBA00004496"/>
    </source>
</evidence>
<feature type="binding site" evidence="14">
    <location>
        <position position="453"/>
    </location>
    <ligand>
        <name>S-adenosyl-L-methionine</name>
        <dbReference type="ChEBI" id="CHEBI:59789"/>
    </ligand>
</feature>
<dbReference type="SUPFAM" id="SSF48013">
    <property type="entry name" value="NusB-like"/>
    <property type="match status" value="1"/>
</dbReference>
<dbReference type="PANTHER" id="PTHR22807:SF61">
    <property type="entry name" value="NOL1_NOP2_SUN FAMILY PROTEIN _ ANTITERMINATION NUSB DOMAIN-CONTAINING PROTEIN"/>
    <property type="match status" value="1"/>
</dbReference>
<proteinExistence type="inferred from homology"/>
<keyword evidence="9 14" id="KW-0949">S-adenosyl-L-methionine</keyword>
<dbReference type="NCBIfam" id="TIGR00563">
    <property type="entry name" value="rsmB"/>
    <property type="match status" value="1"/>
</dbReference>
<comment type="function">
    <text evidence="1">Specifically methylates the cytosine at position 967 (m5C967) of 16S rRNA.</text>
</comment>
<dbReference type="InterPro" id="IPR049560">
    <property type="entry name" value="MeTrfase_RsmB-F_NOP2_cat"/>
</dbReference>
<keyword evidence="7 14" id="KW-0489">Methyltransferase</keyword>
<evidence type="ECO:0000256" key="5">
    <source>
        <dbReference type="ARBA" id="ARBA00022490"/>
    </source>
</evidence>
<evidence type="ECO:0000313" key="17">
    <source>
        <dbReference type="EMBL" id="ABC37679.1"/>
    </source>
</evidence>
<comment type="catalytic activity">
    <reaction evidence="13">
        <text>cytidine(967) in 16S rRNA + S-adenosyl-L-methionine = 5-methylcytidine(967) in 16S rRNA + S-adenosyl-L-homocysteine + H(+)</text>
        <dbReference type="Rhea" id="RHEA:42748"/>
        <dbReference type="Rhea" id="RHEA-COMP:10219"/>
        <dbReference type="Rhea" id="RHEA-COMP:10220"/>
        <dbReference type="ChEBI" id="CHEBI:15378"/>
        <dbReference type="ChEBI" id="CHEBI:57856"/>
        <dbReference type="ChEBI" id="CHEBI:59789"/>
        <dbReference type="ChEBI" id="CHEBI:74483"/>
        <dbReference type="ChEBI" id="CHEBI:82748"/>
        <dbReference type="EC" id="2.1.1.176"/>
    </reaction>
</comment>
<dbReference type="Proteomes" id="UP000001930">
    <property type="component" value="Chromosome I"/>
</dbReference>
<accession>Q2T2A8</accession>
<evidence type="ECO:0000256" key="12">
    <source>
        <dbReference type="ARBA" id="ARBA00031088"/>
    </source>
</evidence>
<dbReference type="Gene3D" id="3.40.50.150">
    <property type="entry name" value="Vaccinia Virus protein VP39"/>
    <property type="match status" value="1"/>
</dbReference>
<keyword evidence="10 14" id="KW-0694">RNA-binding</keyword>
<keyword evidence="8 14" id="KW-0808">Transferase</keyword>
<reference evidence="17 18" key="1">
    <citation type="journal article" date="2005" name="BMC Genomics">
        <title>Bacterial genome adaptation to niches: divergence of the potential virulence genes in three Burkholderia species of different survival strategies.</title>
        <authorList>
            <person name="Kim H.S."/>
            <person name="Schell M.A."/>
            <person name="Yu Y."/>
            <person name="Ulrich R.L."/>
            <person name="Sarria S.H."/>
            <person name="Nierman W.C."/>
            <person name="DeShazer D."/>
        </authorList>
    </citation>
    <scope>NUCLEOTIDE SEQUENCE [LARGE SCALE GENOMIC DNA]</scope>
    <source>
        <strain evidence="18">ATCC 700388 / DSM 13276 / CCUG 48851 / CIP 106301 / E264</strain>
    </source>
</reference>
<evidence type="ECO:0000256" key="15">
    <source>
        <dbReference type="SAM" id="MobiDB-lite"/>
    </source>
</evidence>
<evidence type="ECO:0000313" key="18">
    <source>
        <dbReference type="Proteomes" id="UP000001930"/>
    </source>
</evidence>
<dbReference type="PANTHER" id="PTHR22807">
    <property type="entry name" value="NOP2 YEAST -RELATED NOL1/NOP2/FMU SUN DOMAIN-CONTAINING"/>
    <property type="match status" value="1"/>
</dbReference>
<dbReference type="AlphaFoldDB" id="Q2T2A8"/>
<dbReference type="EC" id="2.1.1.176" evidence="4"/>
<evidence type="ECO:0000256" key="1">
    <source>
        <dbReference type="ARBA" id="ARBA00002724"/>
    </source>
</evidence>
<sequence length="571" mass="61884">MHRAAGFGVLGGWPFARSRLQNAAWGRLRTVSILRPKHRSTEAPKHRPYRTRRHIARPATRGPNPRRATICRLPADRPRAGHQGTSYHCPARARASGTADPMTQTRPSRSRASGAPARAPRQSALHLVPDSLGFALDGAAQAVDAVTRGAALPAALAAVHATLPANARAASRGAIQDIAYRAMRRRGTADWLIAQLVAKAPPAHVHALLVCAFALLVDDDEHAAYAPFTVVDQAVTAIGARRECSFAKGLVNAVLRRFLRERAVWLERLQSDRRARWNYEPWWIDAVERAWPDAWPRILASGDAPGPLTLRVNARRMTADAYLDVLRAERIDAEKVGRHAIRLASALPVERIPGFADGIVSVQDAGAQLAAEWLGARDGMRVLDACAAPGGKTGHILELAHAEVVALESDPARAPRIGENLARLSLAADVRVGDAGDPSQWHDGRAFDRVLADVPCSASGIVRRHPDIRWLRRAADIPALVAEQRRILSALWPLVKPGGELLYATCSIFPEEGELQARWFGDACQDAVRLDAPGQLLPQGATGGAPAAGGSDEPGRHVDHDGFFYARFQKR</sequence>
<evidence type="ECO:0000256" key="11">
    <source>
        <dbReference type="ARBA" id="ARBA00030399"/>
    </source>
</evidence>
<dbReference type="Pfam" id="PF22458">
    <property type="entry name" value="RsmF-B_ferredox"/>
    <property type="match status" value="1"/>
</dbReference>
<dbReference type="SUPFAM" id="SSF53335">
    <property type="entry name" value="S-adenosyl-L-methionine-dependent methyltransferases"/>
    <property type="match status" value="1"/>
</dbReference>